<dbReference type="InterPro" id="IPR015813">
    <property type="entry name" value="Pyrv/PenolPyrv_kinase-like_dom"/>
</dbReference>
<dbReference type="SUPFAM" id="SSF51621">
    <property type="entry name" value="Phosphoenolpyruvate/pyruvate domain"/>
    <property type="match status" value="1"/>
</dbReference>
<proteinExistence type="predicted"/>
<dbReference type="AlphaFoldDB" id="E6QRJ5"/>
<dbReference type="GO" id="GO:0008807">
    <property type="term" value="F:carboxyvinyl-carboxyphosphonate phosphorylmutase activity"/>
    <property type="evidence" value="ECO:0007669"/>
    <property type="project" value="UniProtKB-EC"/>
</dbReference>
<organism evidence="1">
    <name type="scientific">mine drainage metagenome</name>
    <dbReference type="NCBI Taxonomy" id="410659"/>
    <lineage>
        <taxon>unclassified sequences</taxon>
        <taxon>metagenomes</taxon>
        <taxon>ecological metagenomes</taxon>
    </lineage>
</organism>
<dbReference type="PANTHER" id="PTHR42905:SF5">
    <property type="entry name" value="CARBOXYVINYL-CARBOXYPHOSPHONATE PHOSPHORYLMUTASE, CHLOROPLASTIC"/>
    <property type="match status" value="1"/>
</dbReference>
<accession>E6QRJ5</accession>
<dbReference type="GO" id="GO:0016833">
    <property type="term" value="F:oxo-acid-lyase activity"/>
    <property type="evidence" value="ECO:0007669"/>
    <property type="project" value="UniProtKB-ARBA"/>
</dbReference>
<sequence>MSVNSKVVPMIHPGAALRKEIRSGQFVAPFIGIFDAFSATIASKHSTNLFYSGFGFAASHYGLPDLGYIAWSDMVQAAWRIRQILPEHKLLVDIDDGYVDASVACHVSTQLERMGVAMIMLEDQKRPRRCGHFDGKILLPLEEYMEKLEMVLAQRTDLCVLARTDAVGDEIYRRIERISMTDVDVIMVDGVHSIETLREARKITDKPLLFNQIAGGKSPRVTLSELMEAGSKLVLYSTPCLFAAQTAINDSLSAIFSNDGRLPDTTSGRSVSVAECSTLLQENMALHLPGSRAATLKQA</sequence>
<name>E6QRJ5_9ZZZZ</name>
<dbReference type="CDD" id="cd00377">
    <property type="entry name" value="ICL_PEPM"/>
    <property type="match status" value="1"/>
</dbReference>
<dbReference type="EMBL" id="CABR01000055">
    <property type="protein sequence ID" value="CBI09867.1"/>
    <property type="molecule type" value="Genomic_DNA"/>
</dbReference>
<dbReference type="PANTHER" id="PTHR42905">
    <property type="entry name" value="PHOSPHOENOLPYRUVATE CARBOXYLASE"/>
    <property type="match status" value="1"/>
</dbReference>
<dbReference type="InterPro" id="IPR039556">
    <property type="entry name" value="ICL/PEPM"/>
</dbReference>
<evidence type="ECO:0000313" key="1">
    <source>
        <dbReference type="EMBL" id="CBI09867.1"/>
    </source>
</evidence>
<dbReference type="EC" id="2.7.8.23" evidence="1"/>
<dbReference type="Gene3D" id="3.20.20.60">
    <property type="entry name" value="Phosphoenolpyruvate-binding domains"/>
    <property type="match status" value="1"/>
</dbReference>
<protein>
    <submittedName>
        <fullName evidence="1">Carboxyvinyl-carboxyphosphonate phosphorylmutase</fullName>
        <ecNumber evidence="1">2.7.8.23</ecNumber>
    </submittedName>
</protein>
<comment type="caution">
    <text evidence="1">The sequence shown here is derived from an EMBL/GenBank/DDBJ whole genome shotgun (WGS) entry which is preliminary data.</text>
</comment>
<reference evidence="1" key="1">
    <citation type="submission" date="2009-10" db="EMBL/GenBank/DDBJ databases">
        <title>Diversity of trophic interactions inside an arsenic-rich microbial ecosystem.</title>
        <authorList>
            <person name="Bertin P.N."/>
            <person name="Heinrich-Salmeron A."/>
            <person name="Pelletier E."/>
            <person name="Goulhen-Chollet F."/>
            <person name="Arsene-Ploetze F."/>
            <person name="Gallien S."/>
            <person name="Calteau A."/>
            <person name="Vallenet D."/>
            <person name="Casiot C."/>
            <person name="Chane-Woon-Ming B."/>
            <person name="Giloteaux L."/>
            <person name="Barakat M."/>
            <person name="Bonnefoy V."/>
            <person name="Bruneel O."/>
            <person name="Chandler M."/>
            <person name="Cleiss J."/>
            <person name="Duran R."/>
            <person name="Elbaz-Poulichet F."/>
            <person name="Fonknechten N."/>
            <person name="Lauga B."/>
            <person name="Mornico D."/>
            <person name="Ortet P."/>
            <person name="Schaeffer C."/>
            <person name="Siguier P."/>
            <person name="Alexander Thil Smith A."/>
            <person name="Van Dorsselaer A."/>
            <person name="Weissenbach J."/>
            <person name="Medigue C."/>
            <person name="Le Paslier D."/>
        </authorList>
    </citation>
    <scope>NUCLEOTIDE SEQUENCE</scope>
</reference>
<dbReference type="Pfam" id="PF13714">
    <property type="entry name" value="PEP_mutase"/>
    <property type="match status" value="1"/>
</dbReference>
<keyword evidence="1" id="KW-0808">Transferase</keyword>
<dbReference type="InterPro" id="IPR040442">
    <property type="entry name" value="Pyrv_kinase-like_dom_sf"/>
</dbReference>
<gene>
    <name evidence="1" type="ORF">CARN7_0613</name>
</gene>